<organism evidence="1 4">
    <name type="scientific">Myxococcus virescens</name>
    <dbReference type="NCBI Taxonomy" id="83456"/>
    <lineage>
        <taxon>Bacteria</taxon>
        <taxon>Pseudomonadati</taxon>
        <taxon>Myxococcota</taxon>
        <taxon>Myxococcia</taxon>
        <taxon>Myxococcales</taxon>
        <taxon>Cystobacterineae</taxon>
        <taxon>Myxococcaceae</taxon>
        <taxon>Myxococcus</taxon>
    </lineage>
</organism>
<dbReference type="NCBIfam" id="TIGR02270">
    <property type="entry name" value="TIGR02270 family protein"/>
    <property type="match status" value="1"/>
</dbReference>
<evidence type="ECO:0000313" key="4">
    <source>
        <dbReference type="Proteomes" id="UP000321224"/>
    </source>
</evidence>
<protein>
    <recommendedName>
        <fullName evidence="5">TIGR02270 family protein</fullName>
    </recommendedName>
</protein>
<accession>A0A511HBW4</accession>
<proteinExistence type="predicted"/>
<dbReference type="AlphaFoldDB" id="A0A511HBW4"/>
<evidence type="ECO:0000313" key="1">
    <source>
        <dbReference type="EMBL" id="GEL71031.1"/>
    </source>
</evidence>
<reference evidence="1 4" key="2">
    <citation type="submission" date="2019-07" db="EMBL/GenBank/DDBJ databases">
        <title>Whole genome shotgun sequence of Myxococcus virescens NBRC 100334.</title>
        <authorList>
            <person name="Hosoyama A."/>
            <person name="Uohara A."/>
            <person name="Ohji S."/>
            <person name="Ichikawa N."/>
        </authorList>
    </citation>
    <scope>NUCLEOTIDE SEQUENCE [LARGE SCALE GENOMIC DNA]</scope>
    <source>
        <strain evidence="1 4">NBRC 100334</strain>
    </source>
</reference>
<dbReference type="RefSeq" id="WP_090484724.1">
    <property type="nucleotide sequence ID" value="NZ_BJVY01000013.1"/>
</dbReference>
<evidence type="ECO:0000313" key="2">
    <source>
        <dbReference type="EMBL" id="SDD31226.1"/>
    </source>
</evidence>
<dbReference type="EMBL" id="BJVY01000013">
    <property type="protein sequence ID" value="GEL71031.1"/>
    <property type="molecule type" value="Genomic_DNA"/>
</dbReference>
<dbReference type="InterPro" id="IPR011959">
    <property type="entry name" value="CHP02270"/>
</dbReference>
<gene>
    <name evidence="1" type="ORF">MVI01_28150</name>
    <name evidence="2" type="ORF">SAMN04488504_101367</name>
</gene>
<dbReference type="Proteomes" id="UP000321224">
    <property type="component" value="Unassembled WGS sequence"/>
</dbReference>
<keyword evidence="3" id="KW-1185">Reference proteome</keyword>
<evidence type="ECO:0008006" key="5">
    <source>
        <dbReference type="Google" id="ProtNLM"/>
    </source>
</evidence>
<dbReference type="EMBL" id="FNAJ01000001">
    <property type="protein sequence ID" value="SDD31226.1"/>
    <property type="molecule type" value="Genomic_DNA"/>
</dbReference>
<dbReference type="Proteomes" id="UP000198717">
    <property type="component" value="Unassembled WGS sequence"/>
</dbReference>
<comment type="caution">
    <text evidence="1">The sequence shown here is derived from an EMBL/GenBank/DDBJ whole genome shotgun (WGS) entry which is preliminary data.</text>
</comment>
<sequence length="440" mass="47067">MNPLPRHLSLPISWEMLASHLDEAGFLWRQWKRVLVAPDHVLDDVAGVEARLLAHVDALVLAGRKAATRLLVPALAEADAPGRVECAALGLLLQEDALEAAVRSVLEVLQAGEEGPCAGIQAALLCAGGRGLESWLRPMVDASPSPGVLATLLEILGAWRVDPGPALEASLTHEAAQVRAAAFRCLRSWPVRLSESTLELGLRSSSAEVSGAALEAGLLAGSRRAWWECRRQVLEGGPHRQMALRALAVAGGPDAQKLLLEGLGDAARRTETLRVVGLVGTVETARACLEAMREPPWARMAAESFSLVTGMEVPAVAPGVESGDEEAAAEFAPEADLPLPDVPRLEAWWAEHASRFKPTVRFVRGRPLGQESLLDALREGSMYRRRSLWWAVALRTRGALGLGVGAWTRTQRAEEDAARRLPPARFAQSLEGGVGAWGGA</sequence>
<evidence type="ECO:0000313" key="3">
    <source>
        <dbReference type="Proteomes" id="UP000198717"/>
    </source>
</evidence>
<reference evidence="2 3" key="1">
    <citation type="submission" date="2016-10" db="EMBL/GenBank/DDBJ databases">
        <authorList>
            <person name="Varghese N."/>
            <person name="Submissions S."/>
        </authorList>
    </citation>
    <scope>NUCLEOTIDE SEQUENCE [LARGE SCALE GENOMIC DNA]</scope>
    <source>
        <strain evidence="2 3">DSM 2260</strain>
    </source>
</reference>
<name>A0A511HBW4_9BACT</name>